<dbReference type="PANTHER" id="PTHR43849:SF2">
    <property type="entry name" value="BLL3936 PROTEIN"/>
    <property type="match status" value="1"/>
</dbReference>
<comment type="function">
    <text evidence="1">Part of the tripartite ATP-independent periplasmic (TRAP) transport system.</text>
</comment>
<organism evidence="4 5">
    <name type="scientific">Tepidiphilus baoligensis</name>
    <dbReference type="NCBI Taxonomy" id="2698687"/>
    <lineage>
        <taxon>Bacteria</taxon>
        <taxon>Pseudomonadati</taxon>
        <taxon>Pseudomonadota</taxon>
        <taxon>Hydrogenophilia</taxon>
        <taxon>Hydrogenophilales</taxon>
        <taxon>Hydrogenophilaceae</taxon>
        <taxon>Tepidiphilus</taxon>
    </lineage>
</organism>
<feature type="transmembrane region" description="Helical" evidence="2">
    <location>
        <begin position="525"/>
        <end position="548"/>
    </location>
</feature>
<dbReference type="Pfam" id="PF11874">
    <property type="entry name" value="DUF3394"/>
    <property type="match status" value="1"/>
</dbReference>
<feature type="transmembrane region" description="Helical" evidence="2">
    <location>
        <begin position="155"/>
        <end position="173"/>
    </location>
</feature>
<feature type="transmembrane region" description="Helical" evidence="2">
    <location>
        <begin position="250"/>
        <end position="270"/>
    </location>
</feature>
<comment type="caution">
    <text evidence="4">The sequence shown here is derived from an EMBL/GenBank/DDBJ whole genome shotgun (WGS) entry which is preliminary data.</text>
</comment>
<feature type="transmembrane region" description="Helical" evidence="2">
    <location>
        <begin position="678"/>
        <end position="697"/>
    </location>
</feature>
<feature type="transmembrane region" description="Helical" evidence="2">
    <location>
        <begin position="38"/>
        <end position="55"/>
    </location>
</feature>
<dbReference type="InterPro" id="IPR010656">
    <property type="entry name" value="DctM"/>
</dbReference>
<feature type="transmembrane region" description="Helical" evidence="2">
    <location>
        <begin position="560"/>
        <end position="585"/>
    </location>
</feature>
<dbReference type="PANTHER" id="PTHR43849">
    <property type="entry name" value="BLL3936 PROTEIN"/>
    <property type="match status" value="1"/>
</dbReference>
<dbReference type="RefSeq" id="WP_169116343.1">
    <property type="nucleotide sequence ID" value="NZ_JAAAUB010000015.1"/>
</dbReference>
<dbReference type="InterPro" id="IPR021814">
    <property type="entry name" value="DUF3394"/>
</dbReference>
<dbReference type="InterPro" id="IPR011853">
    <property type="entry name" value="TRAP_DctM-Dct_fused"/>
</dbReference>
<keyword evidence="2" id="KW-1133">Transmembrane helix</keyword>
<feature type="domain" description="TRAP C4-dicarboxylate transport system permease DctM subunit" evidence="3">
    <location>
        <begin position="405"/>
        <end position="677"/>
    </location>
</feature>
<keyword evidence="1" id="KW-0997">Cell inner membrane</keyword>
<feature type="transmembrane region" description="Helical" evidence="2">
    <location>
        <begin position="644"/>
        <end position="666"/>
    </location>
</feature>
<gene>
    <name evidence="4" type="ORF">GV368_09405</name>
</gene>
<evidence type="ECO:0000259" key="3">
    <source>
        <dbReference type="Pfam" id="PF06808"/>
    </source>
</evidence>
<feature type="transmembrane region" description="Helical" evidence="2">
    <location>
        <begin position="194"/>
        <end position="219"/>
    </location>
</feature>
<reference evidence="4 5" key="1">
    <citation type="journal article" date="2020" name="Curr. Microbiol.">
        <title>Tepidiphilus baoligensis sp. nov., a Novel Bacterium of the Family Hydrogenophilaceae Isolated from an Oil Reservoir.</title>
        <authorList>
            <person name="Zhang X."/>
            <person name="Wang G."/>
            <person name="Ma X."/>
            <person name="Yu J."/>
            <person name="You J."/>
            <person name="Xue Y."/>
            <person name="Ma Y."/>
        </authorList>
    </citation>
    <scope>NUCLEOTIDE SEQUENCE [LARGE SCALE GENOMIC DNA]</scope>
    <source>
        <strain evidence="4 5">B18-69</strain>
    </source>
</reference>
<dbReference type="EMBL" id="JAAAUB010000015">
    <property type="protein sequence ID" value="NMH17309.1"/>
    <property type="molecule type" value="Genomic_DNA"/>
</dbReference>
<keyword evidence="1" id="KW-0813">Transport</keyword>
<proteinExistence type="predicted"/>
<sequence>MKEGRRQPLDEPGLPDEALRELVAEADTGRRQPAGWQGGVLTLLALAWSLFQLWYASPLPFLLDVGIFNDTEARSIHLAFAIALAFLAYPALKRSPRDHVPLFDWGLALAGMACAGYIAFFYRELSTRPGLPSPMDMTAAVVGLALLLEAARRSLGWPLTLLALVFLGYVFLGPYMPDAIAHRGASLAKGMSHFWLTTEGVFGVALGVSTSFIFLFVLFGAMLETAGAGGYFIASAISLLGRFRGGPAKAAVVASASTGIISGSSIANVVTTGTFTIPLMKRVGYPPKKAAAVEVAASVDGQIMPPVMGAAAFLMTEYVGIPYIEVLKHAFLPAVLSYLGLFYLVHLEAVRHGIEGLPARTLTPWQQRLLRAVMAFAGIVVLAGVVVWGLGWIKALWPQGSFFLISVLMFFLYLALVRLAARMPPLPFDDPKAEITELPEARKTIPAGLHYLLPVAVLIWNLMVERLSPGLAAFWALTYLIFILLTQRPLYAFFRAEGGYGASLAEGVRDLWAAMVGGARNMVPIAIATASAGIIVGTVTLTGIGLVLTEVIEMLAGGNLLLLLLLVALICMILGMGLPTTANYIVVSTLMAPVVVEVGGQNGLVVPLIAVHMFVFYFGLMADVTPPVGLASYAAAGIARTDPIAVGVQAFVYSIRTAILPFMFLFNTQLLLIGVESWTALVLTVAAGVTAMMAFVAAMQGWFFARNRWWEAGLLLLVAFTLLRPGFWMDRLVPPYTEVPAVELERVVTSLPEGASLRLFVEGVNLEGVEVRRGVILPLGAPSENAHERLRSVGIRVMSLGDQWQIVGVTFGSVAAKFGLEPGLSISHVELPNPDRPAKEWLYLPAWAVMLALIGWQRRRSRPSR</sequence>
<accession>A0ABX1QNN9</accession>
<evidence type="ECO:0000256" key="1">
    <source>
        <dbReference type="RuleBase" id="RU369079"/>
    </source>
</evidence>
<keyword evidence="2" id="KW-0472">Membrane</keyword>
<dbReference type="Pfam" id="PF06808">
    <property type="entry name" value="DctM"/>
    <property type="match status" value="2"/>
</dbReference>
<feature type="transmembrane region" description="Helical" evidence="2">
    <location>
        <begin position="75"/>
        <end position="92"/>
    </location>
</feature>
<dbReference type="NCBIfam" id="TIGR02123">
    <property type="entry name" value="TRAP_fused"/>
    <property type="match status" value="1"/>
</dbReference>
<name>A0ABX1QNN9_9PROT</name>
<keyword evidence="2" id="KW-0812">Transmembrane</keyword>
<protein>
    <submittedName>
        <fullName evidence="4">TRAP transporter fused permease subunit</fullName>
    </submittedName>
</protein>
<feature type="transmembrane region" description="Helical" evidence="2">
    <location>
        <begin position="402"/>
        <end position="421"/>
    </location>
</feature>
<feature type="domain" description="TRAP C4-dicarboxylate transport system permease DctM subunit" evidence="3">
    <location>
        <begin position="143"/>
        <end position="390"/>
    </location>
</feature>
<feature type="transmembrane region" description="Helical" evidence="2">
    <location>
        <begin position="104"/>
        <end position="122"/>
    </location>
</feature>
<feature type="transmembrane region" description="Helical" evidence="2">
    <location>
        <begin position="605"/>
        <end position="624"/>
    </location>
</feature>
<feature type="transmembrane region" description="Helical" evidence="2">
    <location>
        <begin position="471"/>
        <end position="494"/>
    </location>
</feature>
<feature type="transmembrane region" description="Helical" evidence="2">
    <location>
        <begin position="369"/>
        <end position="390"/>
    </location>
</feature>
<comment type="subcellular location">
    <subcellularLocation>
        <location evidence="1">Cell inner membrane</location>
        <topology evidence="1">Multi-pass membrane protein</topology>
    </subcellularLocation>
</comment>
<dbReference type="Proteomes" id="UP000669605">
    <property type="component" value="Unassembled WGS sequence"/>
</dbReference>
<evidence type="ECO:0000313" key="5">
    <source>
        <dbReference type="Proteomes" id="UP000669605"/>
    </source>
</evidence>
<feature type="transmembrane region" description="Helical" evidence="2">
    <location>
        <begin position="709"/>
        <end position="727"/>
    </location>
</feature>
<keyword evidence="1" id="KW-1003">Cell membrane</keyword>
<feature type="transmembrane region" description="Helical" evidence="2">
    <location>
        <begin position="225"/>
        <end position="243"/>
    </location>
</feature>
<keyword evidence="5" id="KW-1185">Reference proteome</keyword>
<evidence type="ECO:0000313" key="4">
    <source>
        <dbReference type="EMBL" id="NMH17309.1"/>
    </source>
</evidence>
<evidence type="ECO:0000256" key="2">
    <source>
        <dbReference type="SAM" id="Phobius"/>
    </source>
</evidence>